<dbReference type="SMART" id="SM00343">
    <property type="entry name" value="ZnF_C2HC"/>
    <property type="match status" value="2"/>
</dbReference>
<dbReference type="InterPro" id="IPR036875">
    <property type="entry name" value="Znf_CCHC_sf"/>
</dbReference>
<keyword evidence="1" id="KW-0862">Zinc</keyword>
<feature type="region of interest" description="Disordered" evidence="2">
    <location>
        <begin position="350"/>
        <end position="370"/>
    </location>
</feature>
<evidence type="ECO:0000259" key="3">
    <source>
        <dbReference type="PROSITE" id="PS50158"/>
    </source>
</evidence>
<dbReference type="Gramene" id="TVU09810">
    <property type="protein sequence ID" value="TVU09810"/>
    <property type="gene ID" value="EJB05_43306"/>
</dbReference>
<accession>A0A5J9TEH9</accession>
<feature type="compositionally biased region" description="Polar residues" evidence="2">
    <location>
        <begin position="84"/>
        <end position="99"/>
    </location>
</feature>
<dbReference type="InterPro" id="IPR001878">
    <property type="entry name" value="Znf_CCHC"/>
</dbReference>
<organism evidence="4 5">
    <name type="scientific">Eragrostis curvula</name>
    <name type="common">weeping love grass</name>
    <dbReference type="NCBI Taxonomy" id="38414"/>
    <lineage>
        <taxon>Eukaryota</taxon>
        <taxon>Viridiplantae</taxon>
        <taxon>Streptophyta</taxon>
        <taxon>Embryophyta</taxon>
        <taxon>Tracheophyta</taxon>
        <taxon>Spermatophyta</taxon>
        <taxon>Magnoliopsida</taxon>
        <taxon>Liliopsida</taxon>
        <taxon>Poales</taxon>
        <taxon>Poaceae</taxon>
        <taxon>PACMAD clade</taxon>
        <taxon>Chloridoideae</taxon>
        <taxon>Eragrostideae</taxon>
        <taxon>Eragrostidinae</taxon>
        <taxon>Eragrostis</taxon>
    </lineage>
</organism>
<reference evidence="4 5" key="1">
    <citation type="journal article" date="2019" name="Sci. Rep.">
        <title>A high-quality genome of Eragrostis curvula grass provides insights into Poaceae evolution and supports new strategies to enhance forage quality.</title>
        <authorList>
            <person name="Carballo J."/>
            <person name="Santos B.A.C.M."/>
            <person name="Zappacosta D."/>
            <person name="Garbus I."/>
            <person name="Selva J.P."/>
            <person name="Gallo C.A."/>
            <person name="Diaz A."/>
            <person name="Albertini E."/>
            <person name="Caccamo M."/>
            <person name="Echenique V."/>
        </authorList>
    </citation>
    <scope>NUCLEOTIDE SEQUENCE [LARGE SCALE GENOMIC DNA]</scope>
    <source>
        <strain evidence="5">cv. Victoria</strain>
        <tissue evidence="4">Leaf</tissue>
    </source>
</reference>
<proteinExistence type="predicted"/>
<dbReference type="EMBL" id="RWGY01000039">
    <property type="protein sequence ID" value="TVU09810.1"/>
    <property type="molecule type" value="Genomic_DNA"/>
</dbReference>
<sequence>MRVRRPAREAAPAVGGRRPSVQSSSPLPGAGGGGTVGGRPVHEVVCDSAGVDVVSRGAGAAGAAMSTQLSSVVPCAQHCGASESWSTGSSGVAVLNNQPEDQDAPQRYGKPSYKEVLLRQRGSVHQEGKSRHDHQGGESWPVEDFQLGRSGESCHVAKAKSLQLCTEPRPDSEARQQEKRRSLYLQKMKGLCFNCLDRDHKVTSCRNPTRCWRCRRFGHVSTECPSRRPKHPLSNSSQGGTLSQPHITRDADTFIDDVLLHIGHNLPPTASERSPDPMLLEALMSQRRDTGADLSTPPATATPLHVDNQRHLCEEMQTPVLLRSEAEQLVGEELIKALCNFKQVEVAPLSPRSRSRQNASHEKDPNMVYTEGTKSFSHHRKAKIKSRKCVFKVRRDLLTKKWIFVKKEKQLRAPKVANLLEELRLPPQLCLRRRFELFEEWTWLYPFSRSALLPYFQKKKNERGVLVNWSGLPAATSLYAFCFSSHPVIPKL</sequence>
<dbReference type="PROSITE" id="PS50158">
    <property type="entry name" value="ZF_CCHC"/>
    <property type="match status" value="1"/>
</dbReference>
<feature type="region of interest" description="Disordered" evidence="2">
    <location>
        <begin position="221"/>
        <end position="246"/>
    </location>
</feature>
<comment type="caution">
    <text evidence="4">The sequence shown here is derived from an EMBL/GenBank/DDBJ whole genome shotgun (WGS) entry which is preliminary data.</text>
</comment>
<evidence type="ECO:0000313" key="4">
    <source>
        <dbReference type="EMBL" id="TVU09810.1"/>
    </source>
</evidence>
<gene>
    <name evidence="4" type="ORF">EJB05_43306</name>
</gene>
<dbReference type="OrthoDB" id="3863715at2759"/>
<feature type="compositionally biased region" description="Low complexity" evidence="2">
    <location>
        <begin position="9"/>
        <end position="19"/>
    </location>
</feature>
<feature type="region of interest" description="Disordered" evidence="2">
    <location>
        <begin position="84"/>
        <end position="144"/>
    </location>
</feature>
<feature type="domain" description="CCHC-type" evidence="3">
    <location>
        <begin position="210"/>
        <end position="226"/>
    </location>
</feature>
<dbReference type="Gene3D" id="4.10.60.10">
    <property type="entry name" value="Zinc finger, CCHC-type"/>
    <property type="match status" value="1"/>
</dbReference>
<evidence type="ECO:0000313" key="5">
    <source>
        <dbReference type="Proteomes" id="UP000324897"/>
    </source>
</evidence>
<keyword evidence="1" id="KW-0863">Zinc-finger</keyword>
<protein>
    <recommendedName>
        <fullName evidence="3">CCHC-type domain-containing protein</fullName>
    </recommendedName>
</protein>
<feature type="compositionally biased region" description="Polar residues" evidence="2">
    <location>
        <begin position="233"/>
        <end position="246"/>
    </location>
</feature>
<name>A0A5J9TEH9_9POAL</name>
<dbReference type="GO" id="GO:0003676">
    <property type="term" value="F:nucleic acid binding"/>
    <property type="evidence" value="ECO:0007669"/>
    <property type="project" value="InterPro"/>
</dbReference>
<dbReference type="GO" id="GO:0008270">
    <property type="term" value="F:zinc ion binding"/>
    <property type="evidence" value="ECO:0007669"/>
    <property type="project" value="UniProtKB-KW"/>
</dbReference>
<feature type="compositionally biased region" description="Basic and acidic residues" evidence="2">
    <location>
        <begin position="112"/>
        <end position="136"/>
    </location>
</feature>
<dbReference type="Proteomes" id="UP000324897">
    <property type="component" value="Chromosome 3"/>
</dbReference>
<evidence type="ECO:0000256" key="2">
    <source>
        <dbReference type="SAM" id="MobiDB-lite"/>
    </source>
</evidence>
<feature type="non-terminal residue" evidence="4">
    <location>
        <position position="1"/>
    </location>
</feature>
<evidence type="ECO:0000256" key="1">
    <source>
        <dbReference type="PROSITE-ProRule" id="PRU00047"/>
    </source>
</evidence>
<keyword evidence="1" id="KW-0479">Metal-binding</keyword>
<dbReference type="SUPFAM" id="SSF57756">
    <property type="entry name" value="Retrovirus zinc finger-like domains"/>
    <property type="match status" value="1"/>
</dbReference>
<feature type="region of interest" description="Disordered" evidence="2">
    <location>
        <begin position="1"/>
        <end position="41"/>
    </location>
</feature>
<keyword evidence="5" id="KW-1185">Reference proteome</keyword>
<dbReference type="AlphaFoldDB" id="A0A5J9TEH9"/>